<keyword evidence="1" id="KW-0808">Transferase</keyword>
<evidence type="ECO:0000313" key="5">
    <source>
        <dbReference type="Proteomes" id="UP001501710"/>
    </source>
</evidence>
<proteinExistence type="predicted"/>
<dbReference type="CDD" id="cd16936">
    <property type="entry name" value="HATPase_RsbW-like"/>
    <property type="match status" value="1"/>
</dbReference>
<dbReference type="Gene3D" id="3.30.565.10">
    <property type="entry name" value="Histidine kinase-like ATPase, C-terminal domain"/>
    <property type="match status" value="1"/>
</dbReference>
<keyword evidence="5" id="KW-1185">Reference proteome</keyword>
<protein>
    <recommendedName>
        <fullName evidence="3">Histidine kinase/HSP90-like ATPase domain-containing protein</fullName>
    </recommendedName>
</protein>
<feature type="compositionally biased region" description="Polar residues" evidence="2">
    <location>
        <begin position="1"/>
        <end position="17"/>
    </location>
</feature>
<keyword evidence="1" id="KW-0723">Serine/threonine-protein kinase</keyword>
<dbReference type="EMBL" id="BAABAS010000005">
    <property type="protein sequence ID" value="GAA4229419.1"/>
    <property type="molecule type" value="Genomic_DNA"/>
</dbReference>
<name>A0ABP8BXB4_9ACTN</name>
<dbReference type="Pfam" id="PF13581">
    <property type="entry name" value="HATPase_c_2"/>
    <property type="match status" value="1"/>
</dbReference>
<dbReference type="PANTHER" id="PTHR35526:SF3">
    <property type="entry name" value="ANTI-SIGMA-F FACTOR RSBW"/>
    <property type="match status" value="1"/>
</dbReference>
<accession>A0ABP8BXB4</accession>
<organism evidence="4 5">
    <name type="scientific">Actinomadura meridiana</name>
    <dbReference type="NCBI Taxonomy" id="559626"/>
    <lineage>
        <taxon>Bacteria</taxon>
        <taxon>Bacillati</taxon>
        <taxon>Actinomycetota</taxon>
        <taxon>Actinomycetes</taxon>
        <taxon>Streptosporangiales</taxon>
        <taxon>Thermomonosporaceae</taxon>
        <taxon>Actinomadura</taxon>
    </lineage>
</organism>
<evidence type="ECO:0000256" key="1">
    <source>
        <dbReference type="ARBA" id="ARBA00022527"/>
    </source>
</evidence>
<dbReference type="PANTHER" id="PTHR35526">
    <property type="entry name" value="ANTI-SIGMA-F FACTOR RSBW-RELATED"/>
    <property type="match status" value="1"/>
</dbReference>
<dbReference type="InterPro" id="IPR036890">
    <property type="entry name" value="HATPase_C_sf"/>
</dbReference>
<gene>
    <name evidence="4" type="ORF">GCM10022254_21790</name>
</gene>
<evidence type="ECO:0000259" key="3">
    <source>
        <dbReference type="Pfam" id="PF13581"/>
    </source>
</evidence>
<keyword evidence="1" id="KW-0418">Kinase</keyword>
<dbReference type="InterPro" id="IPR050267">
    <property type="entry name" value="Anti-sigma-factor_SerPK"/>
</dbReference>
<dbReference type="InterPro" id="IPR003594">
    <property type="entry name" value="HATPase_dom"/>
</dbReference>
<dbReference type="SUPFAM" id="SSF55874">
    <property type="entry name" value="ATPase domain of HSP90 chaperone/DNA topoisomerase II/histidine kinase"/>
    <property type="match status" value="1"/>
</dbReference>
<sequence length="141" mass="15410">MGAATVSTKRPTATQTPDGAMLTLDPTINAPRLARDFLVKCFCDLGIADDYVGQTVVSELVTNVYKHVRTGQIVVRIFTDDHDGSVVVEVSDQGENMPVIREAENSDLSGRGLYIMSMLVRAWGVRPTNNGGKTVWVKLDR</sequence>
<evidence type="ECO:0000313" key="4">
    <source>
        <dbReference type="EMBL" id="GAA4229419.1"/>
    </source>
</evidence>
<reference evidence="5" key="1">
    <citation type="journal article" date="2019" name="Int. J. Syst. Evol. Microbiol.">
        <title>The Global Catalogue of Microorganisms (GCM) 10K type strain sequencing project: providing services to taxonomists for standard genome sequencing and annotation.</title>
        <authorList>
            <consortium name="The Broad Institute Genomics Platform"/>
            <consortium name="The Broad Institute Genome Sequencing Center for Infectious Disease"/>
            <person name="Wu L."/>
            <person name="Ma J."/>
        </authorList>
    </citation>
    <scope>NUCLEOTIDE SEQUENCE [LARGE SCALE GENOMIC DNA]</scope>
    <source>
        <strain evidence="5">JCM 17440</strain>
    </source>
</reference>
<feature type="region of interest" description="Disordered" evidence="2">
    <location>
        <begin position="1"/>
        <end position="20"/>
    </location>
</feature>
<feature type="domain" description="Histidine kinase/HSP90-like ATPase" evidence="3">
    <location>
        <begin position="54"/>
        <end position="137"/>
    </location>
</feature>
<comment type="caution">
    <text evidence="4">The sequence shown here is derived from an EMBL/GenBank/DDBJ whole genome shotgun (WGS) entry which is preliminary data.</text>
</comment>
<dbReference type="Proteomes" id="UP001501710">
    <property type="component" value="Unassembled WGS sequence"/>
</dbReference>
<evidence type="ECO:0000256" key="2">
    <source>
        <dbReference type="SAM" id="MobiDB-lite"/>
    </source>
</evidence>